<dbReference type="Pfam" id="PF21746">
    <property type="entry name" value="DUF6869"/>
    <property type="match status" value="1"/>
</dbReference>
<organism evidence="2 3">
    <name type="scientific">Stenotrophomonas nematodicola</name>
    <dbReference type="NCBI Taxonomy" id="2656746"/>
    <lineage>
        <taxon>Bacteria</taxon>
        <taxon>Pseudomonadati</taxon>
        <taxon>Pseudomonadota</taxon>
        <taxon>Gammaproteobacteria</taxon>
        <taxon>Lysobacterales</taxon>
        <taxon>Lysobacteraceae</taxon>
        <taxon>Stenotrophomonas</taxon>
    </lineage>
</organism>
<name>A0ABW7D280_9GAMM</name>
<keyword evidence="3" id="KW-1185">Reference proteome</keyword>
<accession>A0ABW7D280</accession>
<evidence type="ECO:0000259" key="1">
    <source>
        <dbReference type="Pfam" id="PF21746"/>
    </source>
</evidence>
<comment type="caution">
    <text evidence="2">The sequence shown here is derived from an EMBL/GenBank/DDBJ whole genome shotgun (WGS) entry which is preliminary data.</text>
</comment>
<sequence>MDVIDDLIQADGALAWRVIDGIRRINGSDRVLASLAAGPLEDFLVAHGEDCTSGIEALARHDVQLGRLLLGVWQGRLSEALWARIQSISLTGR</sequence>
<dbReference type="EMBL" id="JBHGCJ010000019">
    <property type="protein sequence ID" value="MFG6111316.1"/>
    <property type="molecule type" value="Genomic_DNA"/>
</dbReference>
<proteinExistence type="predicted"/>
<evidence type="ECO:0000313" key="2">
    <source>
        <dbReference type="EMBL" id="MFG6111316.1"/>
    </source>
</evidence>
<reference evidence="2 3" key="1">
    <citation type="submission" date="2024-09" db="EMBL/GenBank/DDBJ databases">
        <authorList>
            <consortium name="All-Russian atlas of soil microorganisms"/>
            <consortium name="as a basis for the search for new antimicrobial producers and enzymes with unique properties"/>
            <person name="Sokolova E.A."/>
            <person name="Voronina E.N."/>
        </authorList>
    </citation>
    <scope>NUCLEOTIDE SEQUENCE [LARGE SCALE GENOMIC DNA]</scope>
    <source>
        <strain evidence="2 3">AF-22b-331.1</strain>
    </source>
</reference>
<dbReference type="Proteomes" id="UP001605261">
    <property type="component" value="Unassembled WGS sequence"/>
</dbReference>
<dbReference type="RefSeq" id="WP_394164629.1">
    <property type="nucleotide sequence ID" value="NZ_JBHGCJ010000019.1"/>
</dbReference>
<dbReference type="InterPro" id="IPR049221">
    <property type="entry name" value="DUF6869"/>
</dbReference>
<gene>
    <name evidence="2" type="ORF">ACEU0G_001207</name>
</gene>
<feature type="domain" description="DUF6869" evidence="1">
    <location>
        <begin position="7"/>
        <end position="88"/>
    </location>
</feature>
<evidence type="ECO:0000313" key="3">
    <source>
        <dbReference type="Proteomes" id="UP001605261"/>
    </source>
</evidence>
<protein>
    <submittedName>
        <fullName evidence="2">DUF6869 domain-containing protein</fullName>
    </submittedName>
</protein>